<reference evidence="2" key="2">
    <citation type="submission" date="2019-05" db="EMBL/GenBank/DDBJ databases">
        <authorList>
            <person name="Schuster J.A."/>
            <person name="Ehrmann M.A."/>
        </authorList>
    </citation>
    <scope>NUCLEOTIDE SEQUENCE</scope>
    <source>
        <strain evidence="2">TMW 1.2098</strain>
    </source>
</reference>
<keyword evidence="1" id="KW-0472">Membrane</keyword>
<evidence type="ECO:0000313" key="3">
    <source>
        <dbReference type="EMBL" id="MQS51661.1"/>
    </source>
</evidence>
<keyword evidence="1" id="KW-0812">Transmembrane</keyword>
<evidence type="ECO:0000256" key="1">
    <source>
        <dbReference type="SAM" id="Phobius"/>
    </source>
</evidence>
<dbReference type="EMBL" id="VDFN01000001">
    <property type="protein sequence ID" value="MQS44234.1"/>
    <property type="molecule type" value="Genomic_DNA"/>
</dbReference>
<dbReference type="OrthoDB" id="2309195at2"/>
<proteinExistence type="predicted"/>
<keyword evidence="5" id="KW-1185">Reference proteome</keyword>
<dbReference type="EMBL" id="VDFM01000001">
    <property type="protein sequence ID" value="MQS51661.1"/>
    <property type="molecule type" value="Genomic_DNA"/>
</dbReference>
<dbReference type="RefSeq" id="WP_153381756.1">
    <property type="nucleotide sequence ID" value="NZ_VDFM01000001.1"/>
</dbReference>
<comment type="caution">
    <text evidence="3">The sequence shown here is derived from an EMBL/GenBank/DDBJ whole genome shotgun (WGS) entry which is preliminary data.</text>
</comment>
<dbReference type="Proteomes" id="UP000436655">
    <property type="component" value="Unassembled WGS sequence"/>
</dbReference>
<reference evidence="4 5" key="1">
    <citation type="journal article" date="2019" name="Syst. Appl. Microbiol.">
        <title>Polyphasic characterization of two novel Lactobacillus spp. isolated from blown salami packages: Description of Lactobacillus halodurans sp. nov. and Lactobacillus salsicarnum sp. nov.</title>
        <authorList>
            <person name="Schuster J.A."/>
            <person name="Klingl A."/>
            <person name="Vogel R.F."/>
            <person name="Ehrmann M.A."/>
        </authorList>
    </citation>
    <scope>NUCLEOTIDE SEQUENCE [LARGE SCALE GENOMIC DNA]</scope>
    <source>
        <strain evidence="2 5">TMW 1.2098</strain>
        <strain evidence="3 4">TMW 1.2118</strain>
    </source>
</reference>
<name>A0A5P0ZF26_9LACO</name>
<organism evidence="3 4">
    <name type="scientific">Companilactobacillus mishanensis</name>
    <dbReference type="NCBI Taxonomy" id="2486008"/>
    <lineage>
        <taxon>Bacteria</taxon>
        <taxon>Bacillati</taxon>
        <taxon>Bacillota</taxon>
        <taxon>Bacilli</taxon>
        <taxon>Lactobacillales</taxon>
        <taxon>Lactobacillaceae</taxon>
        <taxon>Companilactobacillus</taxon>
    </lineage>
</organism>
<dbReference type="AlphaFoldDB" id="A0A5P0ZF26"/>
<sequence>MNENLKYNYLWVISGLEVFILGMIFLSNNRYIDRPPHAPSFVSLVDDPPFAIFLMFFGGLVVAYTITHELKGLPRDLVIFFLSFVWFFYFFIFAVHDITGPFNMPGLKTMISLCILLRTMGQAYWSTSK</sequence>
<evidence type="ECO:0000313" key="5">
    <source>
        <dbReference type="Proteomes" id="UP000436655"/>
    </source>
</evidence>
<evidence type="ECO:0000313" key="4">
    <source>
        <dbReference type="Proteomes" id="UP000380386"/>
    </source>
</evidence>
<gene>
    <name evidence="3" type="ORF">FHL02_01370</name>
    <name evidence="2" type="ORF">FHL03_01900</name>
</gene>
<evidence type="ECO:0000313" key="2">
    <source>
        <dbReference type="EMBL" id="MQS44234.1"/>
    </source>
</evidence>
<accession>A0A5P0ZF26</accession>
<keyword evidence="1" id="KW-1133">Transmembrane helix</keyword>
<dbReference type="Proteomes" id="UP000380386">
    <property type="component" value="Unassembled WGS sequence"/>
</dbReference>
<feature type="transmembrane region" description="Helical" evidence="1">
    <location>
        <begin position="48"/>
        <end position="66"/>
    </location>
</feature>
<feature type="transmembrane region" description="Helical" evidence="1">
    <location>
        <begin position="7"/>
        <end position="28"/>
    </location>
</feature>
<feature type="transmembrane region" description="Helical" evidence="1">
    <location>
        <begin position="78"/>
        <end position="95"/>
    </location>
</feature>
<protein>
    <submittedName>
        <fullName evidence="3">Uncharacterized protein</fullName>
    </submittedName>
</protein>